<dbReference type="InterPro" id="IPR006935">
    <property type="entry name" value="Helicase/UvrB_N"/>
</dbReference>
<dbReference type="InterPro" id="IPR014001">
    <property type="entry name" value="Helicase_ATP-bd"/>
</dbReference>
<dbReference type="PROSITE" id="PS51194">
    <property type="entry name" value="HELICASE_CTER"/>
    <property type="match status" value="1"/>
</dbReference>
<dbReference type="InterPro" id="IPR001650">
    <property type="entry name" value="Helicase_C-like"/>
</dbReference>
<protein>
    <submittedName>
        <fullName evidence="3">Putative type III restriction enzyme</fullName>
    </submittedName>
</protein>
<dbReference type="SMART" id="SM00490">
    <property type="entry name" value="HELICc"/>
    <property type="match status" value="1"/>
</dbReference>
<dbReference type="InterPro" id="IPR049409">
    <property type="entry name" value="UvsW_N"/>
</dbReference>
<organism evidence="3">
    <name type="scientific">viral metagenome</name>
    <dbReference type="NCBI Taxonomy" id="1070528"/>
    <lineage>
        <taxon>unclassified sequences</taxon>
        <taxon>metagenomes</taxon>
        <taxon>organismal metagenomes</taxon>
    </lineage>
</organism>
<dbReference type="GO" id="GO:0005524">
    <property type="term" value="F:ATP binding"/>
    <property type="evidence" value="ECO:0007669"/>
    <property type="project" value="InterPro"/>
</dbReference>
<dbReference type="InterPro" id="IPR050742">
    <property type="entry name" value="Helicase_Restrict-Modif_Enz"/>
</dbReference>
<name>A0A6M3JZ61_9ZZZZ</name>
<dbReference type="GO" id="GO:0005829">
    <property type="term" value="C:cytosol"/>
    <property type="evidence" value="ECO:0007669"/>
    <property type="project" value="TreeGrafter"/>
</dbReference>
<evidence type="ECO:0000313" key="3">
    <source>
        <dbReference type="EMBL" id="QJA73977.1"/>
    </source>
</evidence>
<dbReference type="InterPro" id="IPR027417">
    <property type="entry name" value="P-loop_NTPase"/>
</dbReference>
<feature type="domain" description="Helicase C-terminal" evidence="2">
    <location>
        <begin position="316"/>
        <end position="468"/>
    </location>
</feature>
<dbReference type="Gene3D" id="3.30.780.20">
    <property type="match status" value="1"/>
</dbReference>
<dbReference type="AlphaFoldDB" id="A0A6M3JZ61"/>
<dbReference type="InterPro" id="IPR049430">
    <property type="entry name" value="UvsW_N_sf"/>
</dbReference>
<dbReference type="PANTHER" id="PTHR47396">
    <property type="entry name" value="TYPE I RESTRICTION ENZYME ECOKI R PROTEIN"/>
    <property type="match status" value="1"/>
</dbReference>
<evidence type="ECO:0000259" key="2">
    <source>
        <dbReference type="PROSITE" id="PS51194"/>
    </source>
</evidence>
<dbReference type="PANTHER" id="PTHR47396:SF1">
    <property type="entry name" value="ATP-DEPENDENT HELICASE IRC3-RELATED"/>
    <property type="match status" value="1"/>
</dbReference>
<accession>A0A6M3JZ61</accession>
<dbReference type="Pfam" id="PF00271">
    <property type="entry name" value="Helicase_C"/>
    <property type="match status" value="1"/>
</dbReference>
<dbReference type="Gene3D" id="3.40.50.300">
    <property type="entry name" value="P-loop containing nucleotide triphosphate hydrolases"/>
    <property type="match status" value="2"/>
</dbReference>
<dbReference type="SUPFAM" id="SSF52540">
    <property type="entry name" value="P-loop containing nucleoside triphosphate hydrolases"/>
    <property type="match status" value="2"/>
</dbReference>
<dbReference type="PROSITE" id="PS51192">
    <property type="entry name" value="HELICASE_ATP_BIND_1"/>
    <property type="match status" value="1"/>
</dbReference>
<dbReference type="GO" id="GO:0003677">
    <property type="term" value="F:DNA binding"/>
    <property type="evidence" value="ECO:0007669"/>
    <property type="project" value="InterPro"/>
</dbReference>
<dbReference type="Pfam" id="PF21241">
    <property type="entry name" value="UvsW_N"/>
    <property type="match status" value="1"/>
</dbReference>
<sequence>MIWVRLLDILRIQIETDDIDYLKDVKENFTFYVDGFRFMPQYRAGGWNGKTCLLNTANRSLPYGLLTDLISFHKKNHPDKKLVIDEEVKKLFKGPELKIKYDLSLKPWSFQKDCIRSALKYTRGIIRSATASGKSLVISYIVKTLKENNICEKQIIVVPTQSLVEQFYDDMIEYGIDKKSIGRVYTKYKDWDSDIVISTWQTLSKNHERLNNYDTIIIDEVHQCKALQLRKILAKSKRAKYRLGFTGTLHAGNLDNLNTKAYLGPIIREYPSGLLAEEGYISKCKVKVINVDYLSEYSGNYNDIKDDIFKNNYRLGIIHDIIKLLNHNILILVGKVKSEGDFLKQYLSTFNDIKKEIVFLSGRDDVNIREKWRKECENRTDIVIIATYGIFQLGINIPSLRYIIFASPFKSKIRILQSIGRSLRKYSDKEYATIFDIADNVKYLDKQGPSRLRHYHSEGFNVEEISMKEGSIINPFQILSEISC</sequence>
<dbReference type="EMBL" id="MT142065">
    <property type="protein sequence ID" value="QJA73977.1"/>
    <property type="molecule type" value="Genomic_DNA"/>
</dbReference>
<evidence type="ECO:0000259" key="1">
    <source>
        <dbReference type="PROSITE" id="PS51192"/>
    </source>
</evidence>
<gene>
    <name evidence="3" type="ORF">MM415A02139_0012</name>
</gene>
<proteinExistence type="predicted"/>
<dbReference type="Pfam" id="PF04851">
    <property type="entry name" value="ResIII"/>
    <property type="match status" value="1"/>
</dbReference>
<dbReference type="SMART" id="SM00487">
    <property type="entry name" value="DEXDc"/>
    <property type="match status" value="1"/>
</dbReference>
<dbReference type="GO" id="GO:0016787">
    <property type="term" value="F:hydrolase activity"/>
    <property type="evidence" value="ECO:0007669"/>
    <property type="project" value="InterPro"/>
</dbReference>
<feature type="domain" description="Helicase ATP-binding" evidence="1">
    <location>
        <begin position="115"/>
        <end position="267"/>
    </location>
</feature>
<reference evidence="3" key="1">
    <citation type="submission" date="2020-03" db="EMBL/GenBank/DDBJ databases">
        <title>The deep terrestrial virosphere.</title>
        <authorList>
            <person name="Holmfeldt K."/>
            <person name="Nilsson E."/>
            <person name="Simone D."/>
            <person name="Lopez-Fernandez M."/>
            <person name="Wu X."/>
            <person name="de Brujin I."/>
            <person name="Lundin D."/>
            <person name="Andersson A."/>
            <person name="Bertilsson S."/>
            <person name="Dopson M."/>
        </authorList>
    </citation>
    <scope>NUCLEOTIDE SEQUENCE</scope>
    <source>
        <strain evidence="3">MM415A02139</strain>
    </source>
</reference>